<evidence type="ECO:0000313" key="1">
    <source>
        <dbReference type="EMBL" id="KAK8969205.1"/>
    </source>
</evidence>
<keyword evidence="2" id="KW-1185">Reference proteome</keyword>
<dbReference type="EMBL" id="JBBWWR010000003">
    <property type="protein sequence ID" value="KAK8969205.1"/>
    <property type="molecule type" value="Genomic_DNA"/>
</dbReference>
<reference evidence="1 2" key="1">
    <citation type="journal article" date="2022" name="Nat. Plants">
        <title>Genomes of leafy and leafless Platanthera orchids illuminate the evolution of mycoheterotrophy.</title>
        <authorList>
            <person name="Li M.H."/>
            <person name="Liu K.W."/>
            <person name="Li Z."/>
            <person name="Lu H.C."/>
            <person name="Ye Q.L."/>
            <person name="Zhang D."/>
            <person name="Wang J.Y."/>
            <person name="Li Y.F."/>
            <person name="Zhong Z.M."/>
            <person name="Liu X."/>
            <person name="Yu X."/>
            <person name="Liu D.K."/>
            <person name="Tu X.D."/>
            <person name="Liu B."/>
            <person name="Hao Y."/>
            <person name="Liao X.Y."/>
            <person name="Jiang Y.T."/>
            <person name="Sun W.H."/>
            <person name="Chen J."/>
            <person name="Chen Y.Q."/>
            <person name="Ai Y."/>
            <person name="Zhai J.W."/>
            <person name="Wu S.S."/>
            <person name="Zhou Z."/>
            <person name="Hsiao Y.Y."/>
            <person name="Wu W.L."/>
            <person name="Chen Y.Y."/>
            <person name="Lin Y.F."/>
            <person name="Hsu J.L."/>
            <person name="Li C.Y."/>
            <person name="Wang Z.W."/>
            <person name="Zhao X."/>
            <person name="Zhong W.Y."/>
            <person name="Ma X.K."/>
            <person name="Ma L."/>
            <person name="Huang J."/>
            <person name="Chen G.Z."/>
            <person name="Huang M.Z."/>
            <person name="Huang L."/>
            <person name="Peng D.H."/>
            <person name="Luo Y.B."/>
            <person name="Zou S.Q."/>
            <person name="Chen S.P."/>
            <person name="Lan S."/>
            <person name="Tsai W.C."/>
            <person name="Van de Peer Y."/>
            <person name="Liu Z.J."/>
        </authorList>
    </citation>
    <scope>NUCLEOTIDE SEQUENCE [LARGE SCALE GENOMIC DNA]</scope>
    <source>
        <strain evidence="1">Lor288</strain>
    </source>
</reference>
<gene>
    <name evidence="1" type="primary">LCAT4</name>
    <name evidence="1" type="ORF">KSP40_PGU012002</name>
</gene>
<dbReference type="Proteomes" id="UP001412067">
    <property type="component" value="Unassembled WGS sequence"/>
</dbReference>
<accession>A0ABR2MY91</accession>
<name>A0ABR2MY91_9ASPA</name>
<protein>
    <submittedName>
        <fullName evidence="1">Lecithin-cholesterol acyltransferase-like 4</fullName>
    </submittedName>
</protein>
<comment type="caution">
    <text evidence="1">The sequence shown here is derived from an EMBL/GenBank/DDBJ whole genome shotgun (WGS) entry which is preliminary data.</text>
</comment>
<proteinExistence type="predicted"/>
<sequence>MPSPSIFALMGMEQFQQNQPNCCAPLSADVATSSVDAASRPLPIDLRFCQADGFDAVERVAVHAEHRGIVRDRHVFRILQHWLKAGEPDPFYNPINDYVIIPTALDVERQLTPPKDEWEFITSDGSDAVSSGKFDLAPAIIDVLSRSLEGTEQQLQAAEALQASSTMQAQMPAGVTISG</sequence>
<evidence type="ECO:0000313" key="2">
    <source>
        <dbReference type="Proteomes" id="UP001412067"/>
    </source>
</evidence>
<organism evidence="1 2">
    <name type="scientific">Platanthera guangdongensis</name>
    <dbReference type="NCBI Taxonomy" id="2320717"/>
    <lineage>
        <taxon>Eukaryota</taxon>
        <taxon>Viridiplantae</taxon>
        <taxon>Streptophyta</taxon>
        <taxon>Embryophyta</taxon>
        <taxon>Tracheophyta</taxon>
        <taxon>Spermatophyta</taxon>
        <taxon>Magnoliopsida</taxon>
        <taxon>Liliopsida</taxon>
        <taxon>Asparagales</taxon>
        <taxon>Orchidaceae</taxon>
        <taxon>Orchidoideae</taxon>
        <taxon>Orchideae</taxon>
        <taxon>Orchidinae</taxon>
        <taxon>Platanthera</taxon>
    </lineage>
</organism>